<dbReference type="STRING" id="313595.P700755_000311"/>
<proteinExistence type="predicted"/>
<reference evidence="4" key="1">
    <citation type="submission" date="2006-03" db="EMBL/GenBank/DDBJ databases">
        <authorList>
            <person name="Bowman J."/>
            <person name="Ferriera S."/>
            <person name="Johnson J."/>
            <person name="Kravitz S."/>
            <person name="Halpern A."/>
            <person name="Remington K."/>
            <person name="Beeson K."/>
            <person name="Tran B."/>
            <person name="Rogers Y.-H."/>
            <person name="Friedman R."/>
            <person name="Venter J.C."/>
        </authorList>
    </citation>
    <scope>NUCLEOTIDE SEQUENCE [LARGE SCALE GENOMIC DNA]</scope>
    <source>
        <strain evidence="4">ATCC 700755</strain>
    </source>
</reference>
<reference evidence="4" key="2">
    <citation type="submission" date="2012-09" db="EMBL/GenBank/DDBJ databases">
        <title>The complete sequence of Psychroflexus torquis an extreme psychrophile from sea-ice that is stimulated by light.</title>
        <authorList>
            <person name="Feng S."/>
            <person name="Powell S.M."/>
            <person name="Bowman J.P."/>
        </authorList>
    </citation>
    <scope>NUCLEOTIDE SEQUENCE [LARGE SCALE GENOMIC DNA]</scope>
    <source>
        <strain evidence="4">ATCC 700755</strain>
    </source>
</reference>
<dbReference type="InterPro" id="IPR026341">
    <property type="entry name" value="T9SS_type_B"/>
</dbReference>
<evidence type="ECO:0000259" key="3">
    <source>
        <dbReference type="Pfam" id="PF17803"/>
    </source>
</evidence>
<feature type="region of interest" description="Disordered" evidence="1">
    <location>
        <begin position="948"/>
        <end position="993"/>
    </location>
</feature>
<dbReference type="NCBIfam" id="TIGR04131">
    <property type="entry name" value="Bac_Flav_CTERM"/>
    <property type="match status" value="1"/>
</dbReference>
<protein>
    <submittedName>
        <fullName evidence="4">Protein with CHU family gliding motility-associated C-terminal domain</fullName>
    </submittedName>
</protein>
<evidence type="ECO:0000313" key="4">
    <source>
        <dbReference type="EMBL" id="AFU67349.1"/>
    </source>
</evidence>
<evidence type="ECO:0000256" key="2">
    <source>
        <dbReference type="SAM" id="SignalP"/>
    </source>
</evidence>
<dbReference type="Gene3D" id="2.60.40.1200">
    <property type="match status" value="1"/>
</dbReference>
<feature type="chain" id="PRO_5003877539" evidence="2">
    <location>
        <begin position="21"/>
        <end position="1454"/>
    </location>
</feature>
<dbReference type="Proteomes" id="UP000008514">
    <property type="component" value="Chromosome"/>
</dbReference>
<organism evidence="4 5">
    <name type="scientific">Psychroflexus torquis (strain ATCC 700755 / CIP 106069 / ACAM 623)</name>
    <dbReference type="NCBI Taxonomy" id="313595"/>
    <lineage>
        <taxon>Bacteria</taxon>
        <taxon>Pseudomonadati</taxon>
        <taxon>Bacteroidota</taxon>
        <taxon>Flavobacteriia</taxon>
        <taxon>Flavobacteriales</taxon>
        <taxon>Flavobacteriaceae</taxon>
        <taxon>Psychroflexus</taxon>
    </lineage>
</organism>
<accession>K4IA94</accession>
<dbReference type="InterPro" id="IPR040853">
    <property type="entry name" value="RapA2_cadherin-like"/>
</dbReference>
<dbReference type="EMBL" id="CP003879">
    <property type="protein sequence ID" value="AFU67349.1"/>
    <property type="molecule type" value="Genomic_DNA"/>
</dbReference>
<feature type="compositionally biased region" description="Polar residues" evidence="1">
    <location>
        <begin position="976"/>
        <end position="985"/>
    </location>
</feature>
<dbReference type="RefSeq" id="WP_015022968.1">
    <property type="nucleotide sequence ID" value="NC_018721.1"/>
</dbReference>
<dbReference type="OrthoDB" id="1236981at2"/>
<sequence>MKTVIKLCLLLLICSEFTFGKTPPETTNDSYTTRIDRTLEVDAAIGLMQNDADSLALISFKINNVDYSAGQTATIPEGSINSNTDGSLSYNPTPRFKGNVPVSVYAIADETSSATGNLFLSIAPIARNDYATANINTPLTVPASGVLGNDTSENENPLTVISFTINGTVYTVGNTVNLDEGDFTLFADGSYTFEPFLNYSGGVPPITYTISDGTDEASADLFLIVEDVGDLIEFLSFSSCNQGFSTDGNYKILYSFRFTNKSIARDSNPLSLIRDIEIFKDFDEIYGSGCVTSVDDVTITTTNPENFREPPYPLVFSNTITVNPNFLDVTSGALFDTESINDAILYPRQITTISYCISVNPFCGGRPDPTPSPSGIDFEAVLDLTSSAGSDDTSLNLTDFHTTEAIIIAELDIPVISPEVNPDGTYNFTNTVTITNEGTGTASNVNFNMGLGSFLDNRLTFNELNITQVSVTPVNVNSNYDGDLNTTLLESGTTLESGESIVLEIFHLTAPVNNSIDNNFNQITPSQTQGPLDGFDEGTSVNRRLFSFVTWEDGLGEHLDRYYDPYIISVPEIDNQCRCDSLGMSFLFTSSASSEKVITETNTAPNGILEHEEFTFQLSFTNTSPLVDLVDLQLEENLADICGKPPVSFTTPVIVESESNATINPGSNMSFNGDGDINIFDGTSGLLQAGETITIEITVVLNEDCIGENIIKFSGTNPLGDVESTESEVDVNASTDTDNDGISNAVDIDDDNDTILDVEESNGADPLDDADGNSIPNYRDIGLGLDANNDGIVDSFDFDGDGVPNHFDLDSDNDGIFDINEVGNSATDTDDDGQTDNSVGLNGLDDTVEIDDSPTTPVTYQIANTDMDANPNYLDIDSDADGIVDNIEAQPTDTYIPPSTTFTENGVNTAYTNGLSPINTDGDLAFDYIDINSDNDIREDFIEGWDFTNDGFPETEPLGRDADNDGLDDGYDTDNSRVNPTNGQRPTDFPNVDYSTTPERDWREIMAIVVLLDDVNVVEGNDLQFTFSLVRFNDNTIPVQSATPVEIDLFTTDGTGTTTIYDVAISPFDYNAVVDNQFVIPVFTETFPFEIASNEDDISEFDELFTLTATITSGNTINTEAIGIGTILDNDLLPNITMNDVIEIEGEDLVYTIILSNPSSRPTDIDIVSEDNTALSPEDYIAITDTLNIIGTIDPGNPNDRISFNITTLLDNLNEPEEEYLNVFGNVISNNVGNEDLTKTGTILDIDPDPFMVITNPTVVEGSPLVFIVTLINETTGASMGNFLPINFNLKTEDITTTINSDYPSFFASTSIPALETSFTQDIPTIDDSLNEKTETMNLTAEITSGQISNSSSGIRGLGTLKDNDFPNLFSPNNDGRSDVFKIDGLEDFPNFKLDIFDRWGSELYNYSNNGSLSPIWWDGTNNGKRIVEGVYFYSLDYNDGVTKPKTGFIQLIR</sequence>
<feature type="domain" description="RapA2 cadherin-like" evidence="3">
    <location>
        <begin position="123"/>
        <end position="193"/>
    </location>
</feature>
<gene>
    <name evidence="4" type="ordered locus">P700755_000311</name>
</gene>
<evidence type="ECO:0000313" key="5">
    <source>
        <dbReference type="Proteomes" id="UP000008514"/>
    </source>
</evidence>
<dbReference type="eggNOG" id="COG2931">
    <property type="taxonomic scope" value="Bacteria"/>
</dbReference>
<dbReference type="KEGG" id="ptq:P700755_000311"/>
<name>K4IA94_PSYTT</name>
<dbReference type="eggNOG" id="COG4932">
    <property type="taxonomic scope" value="Bacteria"/>
</dbReference>
<keyword evidence="5" id="KW-1185">Reference proteome</keyword>
<keyword evidence="2" id="KW-0732">Signal</keyword>
<dbReference type="Pfam" id="PF13585">
    <property type="entry name" value="CHU_C"/>
    <property type="match status" value="1"/>
</dbReference>
<dbReference type="SUPFAM" id="SSF141072">
    <property type="entry name" value="CalX-like"/>
    <property type="match status" value="3"/>
</dbReference>
<evidence type="ECO:0000256" key="1">
    <source>
        <dbReference type="SAM" id="MobiDB-lite"/>
    </source>
</evidence>
<dbReference type="Pfam" id="PF17803">
    <property type="entry name" value="Cadherin_4"/>
    <property type="match status" value="1"/>
</dbReference>
<dbReference type="Gene3D" id="2.60.40.2030">
    <property type="match status" value="3"/>
</dbReference>
<dbReference type="eggNOG" id="COG1361">
    <property type="taxonomic scope" value="Bacteria"/>
</dbReference>
<feature type="signal peptide" evidence="2">
    <location>
        <begin position="1"/>
        <end position="20"/>
    </location>
</feature>
<dbReference type="HOGENOM" id="CLU_251101_0_0_10"/>
<dbReference type="InterPro" id="IPR038081">
    <property type="entry name" value="CalX-like_sf"/>
</dbReference>